<accession>A0A1X7RCB3</accession>
<keyword evidence="4" id="KW-0503">Monooxygenase</keyword>
<dbReference type="GO" id="GO:0016705">
    <property type="term" value="F:oxidoreductase activity, acting on paired donors, with incorporation or reduction of molecular oxygen"/>
    <property type="evidence" value="ECO:0007669"/>
    <property type="project" value="InterPro"/>
</dbReference>
<comment type="similarity">
    <text evidence="5">Belongs to the NtaA/SnaA/DszA monooxygenase family.</text>
</comment>
<dbReference type="PANTHER" id="PTHR30011:SF16">
    <property type="entry name" value="C2H2 FINGER DOMAIN TRANSCRIPTION FACTOR (EUROFUNG)-RELATED"/>
    <property type="match status" value="1"/>
</dbReference>
<dbReference type="STRING" id="1276538.A0A1X7RCB3"/>
<protein>
    <recommendedName>
        <fullName evidence="7">Luciferase-like domain-containing protein</fullName>
    </recommendedName>
</protein>
<dbReference type="Pfam" id="PF00296">
    <property type="entry name" value="Bac_luciferase"/>
    <property type="match status" value="1"/>
</dbReference>
<dbReference type="InterPro" id="IPR036661">
    <property type="entry name" value="Luciferase-like_sf"/>
</dbReference>
<dbReference type="InterPro" id="IPR011251">
    <property type="entry name" value="Luciferase-like_dom"/>
</dbReference>
<evidence type="ECO:0000313" key="8">
    <source>
        <dbReference type="EMBL" id="SMQ44870.1"/>
    </source>
</evidence>
<feature type="compositionally biased region" description="Polar residues" evidence="6">
    <location>
        <begin position="53"/>
        <end position="77"/>
    </location>
</feature>
<sequence>MVSGHAVPNGTSRGVNGYATTNGVSSPASNSAANGDHTQARPNGMGYPAASRRTPNGLQSQRKPQLDSNIGPQTNGDVQPRPKKKLILNAFVEMCSGHQSPGLWRHPDDRSTEFNTLAHWTSLAQLLERGKFHGMFIADVLGGYDVYGGPKNLTPAIKSGAQWPVNEPLCVVPAMAAVTKSLGFGVTVSTSYEMPYHLARRLSTVDHLSGGRLAWNVVTGYLDSAARNLLPKKSSSTPEKDSAQPTHTSRYAMCEEFMTVVYKLWNSSWRSDAVQLNRKTEIYTDPSLVREINHTGEFFDVPGPHFCQPSPQRTPVIMQAGTSKEGKAFAGKHAEGVFVSAHAPASVKGNIAGIRAKAVEEGRSASDVKVLAKFCPVLGRTQAEAEAKYADYIQYGDYEGALALFGGWTGVDLSKYADDEELRYVESNAIRSYIEGLLKVAPDVNGGKWTKRALAEHIMVGGLGVTSVGTPEVVADEMERWVEEGDVDGFNIAYALMPQTFEDVVELLIPELQRRGIFWHDYTVPGGTYRENFLDSPGQNEPLPNHPAGQMIWRAVSKSKTVGFKLDGVSEFKGGEKGRVEVEEEPKTDDWIDPAAMQLC</sequence>
<reference evidence="8 9" key="1">
    <citation type="submission" date="2016-06" db="EMBL/GenBank/DDBJ databases">
        <authorList>
            <person name="Kjaerup R.B."/>
            <person name="Dalgaard T.S."/>
            <person name="Juul-Madsen H.R."/>
        </authorList>
    </citation>
    <scope>NUCLEOTIDE SEQUENCE [LARGE SCALE GENOMIC DNA]</scope>
</reference>
<dbReference type="EMBL" id="LT853692">
    <property type="protein sequence ID" value="SMQ44870.1"/>
    <property type="molecule type" value="Genomic_DNA"/>
</dbReference>
<dbReference type="Proteomes" id="UP000215127">
    <property type="component" value="Chromosome 1"/>
</dbReference>
<dbReference type="InterPro" id="IPR051260">
    <property type="entry name" value="Diverse_substr_monoxygenases"/>
</dbReference>
<keyword evidence="2" id="KW-0288">FMN</keyword>
<dbReference type="GO" id="GO:0004497">
    <property type="term" value="F:monooxygenase activity"/>
    <property type="evidence" value="ECO:0007669"/>
    <property type="project" value="UniProtKB-KW"/>
</dbReference>
<evidence type="ECO:0000256" key="3">
    <source>
        <dbReference type="ARBA" id="ARBA00023002"/>
    </source>
</evidence>
<feature type="domain" description="Luciferase-like" evidence="7">
    <location>
        <begin position="104"/>
        <end position="485"/>
    </location>
</feature>
<dbReference type="SUPFAM" id="SSF51679">
    <property type="entry name" value="Bacterial luciferase-like"/>
    <property type="match status" value="1"/>
</dbReference>
<evidence type="ECO:0000256" key="1">
    <source>
        <dbReference type="ARBA" id="ARBA00022630"/>
    </source>
</evidence>
<dbReference type="AlphaFoldDB" id="A0A1X7RCB3"/>
<keyword evidence="3" id="KW-0560">Oxidoreductase</keyword>
<feature type="region of interest" description="Disordered" evidence="6">
    <location>
        <begin position="1"/>
        <end position="82"/>
    </location>
</feature>
<evidence type="ECO:0000259" key="7">
    <source>
        <dbReference type="Pfam" id="PF00296"/>
    </source>
</evidence>
<evidence type="ECO:0000256" key="4">
    <source>
        <dbReference type="ARBA" id="ARBA00023033"/>
    </source>
</evidence>
<gene>
    <name evidence="8" type="ORF">ZT3D7_G14</name>
</gene>
<keyword evidence="1" id="KW-0285">Flavoprotein</keyword>
<dbReference type="InterPro" id="IPR016215">
    <property type="entry name" value="NTA_MOA"/>
</dbReference>
<dbReference type="PANTHER" id="PTHR30011">
    <property type="entry name" value="ALKANESULFONATE MONOOXYGENASE-RELATED"/>
    <property type="match status" value="1"/>
</dbReference>
<evidence type="ECO:0000313" key="9">
    <source>
        <dbReference type="Proteomes" id="UP000215127"/>
    </source>
</evidence>
<feature type="compositionally biased region" description="Polar residues" evidence="6">
    <location>
        <begin position="9"/>
        <end position="41"/>
    </location>
</feature>
<evidence type="ECO:0000256" key="5">
    <source>
        <dbReference type="ARBA" id="ARBA00033748"/>
    </source>
</evidence>
<keyword evidence="9" id="KW-1185">Reference proteome</keyword>
<dbReference type="NCBIfam" id="TIGR03860">
    <property type="entry name" value="FMN_nitrolo"/>
    <property type="match status" value="1"/>
</dbReference>
<dbReference type="Gene3D" id="3.20.20.30">
    <property type="entry name" value="Luciferase-like domain"/>
    <property type="match status" value="1"/>
</dbReference>
<evidence type="ECO:0000256" key="2">
    <source>
        <dbReference type="ARBA" id="ARBA00022643"/>
    </source>
</evidence>
<proteinExistence type="inferred from homology"/>
<organism evidence="8 9">
    <name type="scientific">Zymoseptoria tritici (strain ST99CH_3D7)</name>
    <dbReference type="NCBI Taxonomy" id="1276538"/>
    <lineage>
        <taxon>Eukaryota</taxon>
        <taxon>Fungi</taxon>
        <taxon>Dikarya</taxon>
        <taxon>Ascomycota</taxon>
        <taxon>Pezizomycotina</taxon>
        <taxon>Dothideomycetes</taxon>
        <taxon>Dothideomycetidae</taxon>
        <taxon>Mycosphaerellales</taxon>
        <taxon>Mycosphaerellaceae</taxon>
        <taxon>Zymoseptoria</taxon>
    </lineage>
</organism>
<evidence type="ECO:0000256" key="6">
    <source>
        <dbReference type="SAM" id="MobiDB-lite"/>
    </source>
</evidence>
<name>A0A1X7RCB3_ZYMT9</name>